<dbReference type="InterPro" id="IPR015422">
    <property type="entry name" value="PyrdxlP-dep_Trfase_small"/>
</dbReference>
<accession>A0A2G9YBP6</accession>
<dbReference type="SUPFAM" id="SSF53383">
    <property type="entry name" value="PLP-dependent transferases"/>
    <property type="match status" value="1"/>
</dbReference>
<organism evidence="2 3">
    <name type="scientific">bacterium (Candidatus Ratteibacteria) CG23_combo_of_CG06-09_8_20_14_all_48_7</name>
    <dbReference type="NCBI Taxonomy" id="2014292"/>
    <lineage>
        <taxon>Bacteria</taxon>
        <taxon>Candidatus Ratteibacteria</taxon>
    </lineage>
</organism>
<dbReference type="AlphaFoldDB" id="A0A2G9YBP6"/>
<dbReference type="CDD" id="cd00616">
    <property type="entry name" value="AHBA_syn"/>
    <property type="match status" value="1"/>
</dbReference>
<gene>
    <name evidence="2" type="ORF">COX46_03980</name>
</gene>
<dbReference type="Gene3D" id="3.90.1150.10">
    <property type="entry name" value="Aspartate Aminotransferase, domain 1"/>
    <property type="match status" value="1"/>
</dbReference>
<dbReference type="Pfam" id="PF01041">
    <property type="entry name" value="DegT_DnrJ_EryC1"/>
    <property type="match status" value="1"/>
</dbReference>
<dbReference type="Gene3D" id="3.40.640.10">
    <property type="entry name" value="Type I PLP-dependent aspartate aminotransferase-like (Major domain)"/>
    <property type="match status" value="1"/>
</dbReference>
<name>A0A2G9YBP6_9BACT</name>
<dbReference type="EMBL" id="PCRF01000197">
    <property type="protein sequence ID" value="PIP16163.1"/>
    <property type="molecule type" value="Genomic_DNA"/>
</dbReference>
<sequence>MAGPGVSFFGKEEKKEVLDVLKSGNLFRYGDSKDPKFKARVWEFEKKFAKYSGVRYALAVNSGTSALLTALSALGVGPGDEVIVPGYTFIASISSIVYARAIPILCEIDESLTADPADIERRITPATRAIMPVHMIGNQCDMKAIMRIARKHKLLVIEDCAQACGASYYGEKVGSIGNIGIFSFNIFKTISAGDGGAVTTDNEDLYRRSFAFHDQGHSPLRQGVEVGKRPFIGLDFRMTELTAAVLLGQLRKLDKIVKIMREKKARFKEKITGCGDFEFRKINDPAGECATILTVILPTREKAQKVAQVLKTGTVDQSGWHVYNNMEQILNQLTVTPERCPFTCPYYKSKVEYKKGMLPRTDDILSRSINVSIGVSDRGLGAGFGITATSDDTEIDKKAEEFIRATKGGK</sequence>
<keyword evidence="2" id="KW-0808">Transferase</keyword>
<dbReference type="PANTHER" id="PTHR30244:SF34">
    <property type="entry name" value="DTDP-4-AMINO-4,6-DIDEOXYGALACTOSE TRANSAMINASE"/>
    <property type="match status" value="1"/>
</dbReference>
<protein>
    <submittedName>
        <fullName evidence="2">L-alanine--N-amidino-3-keto-scyllo-inosamine aminotransferase</fullName>
    </submittedName>
</protein>
<dbReference type="PANTHER" id="PTHR30244">
    <property type="entry name" value="TRANSAMINASE"/>
    <property type="match status" value="1"/>
</dbReference>
<dbReference type="GO" id="GO:0008483">
    <property type="term" value="F:transaminase activity"/>
    <property type="evidence" value="ECO:0007669"/>
    <property type="project" value="UniProtKB-KW"/>
</dbReference>
<dbReference type="InterPro" id="IPR015421">
    <property type="entry name" value="PyrdxlP-dep_Trfase_major"/>
</dbReference>
<reference evidence="2 3" key="1">
    <citation type="submission" date="2017-09" db="EMBL/GenBank/DDBJ databases">
        <title>Depth-based differentiation of microbial function through sediment-hosted aquifers and enrichment of novel symbionts in the deep terrestrial subsurface.</title>
        <authorList>
            <person name="Probst A.J."/>
            <person name="Ladd B."/>
            <person name="Jarett J.K."/>
            <person name="Geller-Mcgrath D.E."/>
            <person name="Sieber C.M."/>
            <person name="Emerson J.B."/>
            <person name="Anantharaman K."/>
            <person name="Thomas B.C."/>
            <person name="Malmstrom R."/>
            <person name="Stieglmeier M."/>
            <person name="Klingl A."/>
            <person name="Woyke T."/>
            <person name="Ryan C.M."/>
            <person name="Banfield J.F."/>
        </authorList>
    </citation>
    <scope>NUCLEOTIDE SEQUENCE [LARGE SCALE GENOMIC DNA]</scope>
    <source>
        <strain evidence="2">CG23_combo_of_CG06-09_8_20_14_all_48_7</strain>
    </source>
</reference>
<keyword evidence="2" id="KW-0032">Aminotransferase</keyword>
<keyword evidence="1" id="KW-0663">Pyridoxal phosphate</keyword>
<comment type="caution">
    <text evidence="2">The sequence shown here is derived from an EMBL/GenBank/DDBJ whole genome shotgun (WGS) entry which is preliminary data.</text>
</comment>
<dbReference type="GO" id="GO:0000271">
    <property type="term" value="P:polysaccharide biosynthetic process"/>
    <property type="evidence" value="ECO:0007669"/>
    <property type="project" value="TreeGrafter"/>
</dbReference>
<dbReference type="Proteomes" id="UP000230392">
    <property type="component" value="Unassembled WGS sequence"/>
</dbReference>
<dbReference type="InterPro" id="IPR015424">
    <property type="entry name" value="PyrdxlP-dep_Trfase"/>
</dbReference>
<evidence type="ECO:0000256" key="1">
    <source>
        <dbReference type="RuleBase" id="RU004508"/>
    </source>
</evidence>
<evidence type="ECO:0000313" key="2">
    <source>
        <dbReference type="EMBL" id="PIP16163.1"/>
    </source>
</evidence>
<comment type="similarity">
    <text evidence="1">Belongs to the DegT/DnrJ/EryC1 family.</text>
</comment>
<evidence type="ECO:0000313" key="3">
    <source>
        <dbReference type="Proteomes" id="UP000230392"/>
    </source>
</evidence>
<dbReference type="InterPro" id="IPR000653">
    <property type="entry name" value="DegT/StrS_aminotransferase"/>
</dbReference>
<dbReference type="GO" id="GO:0030170">
    <property type="term" value="F:pyridoxal phosphate binding"/>
    <property type="evidence" value="ECO:0007669"/>
    <property type="project" value="TreeGrafter"/>
</dbReference>
<proteinExistence type="inferred from homology"/>